<dbReference type="PATRIC" id="fig|981333.9.peg.454"/>
<evidence type="ECO:0000313" key="2">
    <source>
        <dbReference type="Proteomes" id="UP000023776"/>
    </source>
</evidence>
<comment type="caution">
    <text evidence="1">The sequence shown here is derived from an EMBL/GenBank/DDBJ whole genome shotgun (WGS) entry which is preliminary data.</text>
</comment>
<keyword evidence="2" id="KW-1185">Reference proteome</keyword>
<dbReference type="AlphaFoldDB" id="N8QFA5"/>
<dbReference type="HOGENOM" id="CLU_3354057_0_0_6"/>
<evidence type="ECO:0000313" key="1">
    <source>
        <dbReference type="EMBL" id="ENU37255.1"/>
    </source>
</evidence>
<organism evidence="1 2">
    <name type="scientific">Acinetobacter parvus DSM 16617 = CIP 108168</name>
    <dbReference type="NCBI Taxonomy" id="981333"/>
    <lineage>
        <taxon>Bacteria</taxon>
        <taxon>Pseudomonadati</taxon>
        <taxon>Pseudomonadota</taxon>
        <taxon>Gammaproteobacteria</taxon>
        <taxon>Moraxellales</taxon>
        <taxon>Moraxellaceae</taxon>
        <taxon>Acinetobacter</taxon>
    </lineage>
</organism>
<gene>
    <name evidence="1" type="ORF">F988_00464</name>
</gene>
<dbReference type="EMBL" id="APOM01000010">
    <property type="protein sequence ID" value="ENU37255.1"/>
    <property type="molecule type" value="Genomic_DNA"/>
</dbReference>
<dbReference type="Proteomes" id="UP000023776">
    <property type="component" value="Unassembled WGS sequence"/>
</dbReference>
<proteinExistence type="predicted"/>
<sequence>MPKIYSVDLREKVMKHYHDTHHKCKRPLNTPYEFVL</sequence>
<protein>
    <submittedName>
        <fullName evidence="1">Uncharacterized protein</fullName>
    </submittedName>
</protein>
<accession>N8QFA5</accession>
<name>N8QFA5_9GAMM</name>
<reference evidence="1 2" key="1">
    <citation type="submission" date="2013-02" db="EMBL/GenBank/DDBJ databases">
        <title>The Genome Sequence of Acinetobacter parvus CIP 108168.</title>
        <authorList>
            <consortium name="The Broad Institute Genome Sequencing Platform"/>
            <consortium name="The Broad Institute Genome Sequencing Center for Infectious Disease"/>
            <person name="Cerqueira G."/>
            <person name="Feldgarden M."/>
            <person name="Courvalin P."/>
            <person name="Perichon B."/>
            <person name="Grillot-Courvalin C."/>
            <person name="Clermont D."/>
            <person name="Rocha E."/>
            <person name="Yoon E.-J."/>
            <person name="Nemec A."/>
            <person name="Walker B."/>
            <person name="Young S.K."/>
            <person name="Zeng Q."/>
            <person name="Gargeya S."/>
            <person name="Fitzgerald M."/>
            <person name="Haas B."/>
            <person name="Abouelleil A."/>
            <person name="Alvarado L."/>
            <person name="Arachchi H.M."/>
            <person name="Berlin A.M."/>
            <person name="Chapman S.B."/>
            <person name="Dewar J."/>
            <person name="Goldberg J."/>
            <person name="Griggs A."/>
            <person name="Gujja S."/>
            <person name="Hansen M."/>
            <person name="Howarth C."/>
            <person name="Imamovic A."/>
            <person name="Larimer J."/>
            <person name="McCowan C."/>
            <person name="Murphy C."/>
            <person name="Neiman D."/>
            <person name="Pearson M."/>
            <person name="Priest M."/>
            <person name="Roberts A."/>
            <person name="Saif S."/>
            <person name="Shea T."/>
            <person name="Sisk P."/>
            <person name="Sykes S."/>
            <person name="Wortman J."/>
            <person name="Nusbaum C."/>
            <person name="Birren B."/>
        </authorList>
    </citation>
    <scope>NUCLEOTIDE SEQUENCE [LARGE SCALE GENOMIC DNA]</scope>
    <source>
        <strain evidence="1 2">CIP 108168</strain>
    </source>
</reference>